<dbReference type="EMBL" id="MNAO01000075">
    <property type="protein sequence ID" value="OHV16942.1"/>
    <property type="molecule type" value="Genomic_DNA"/>
</dbReference>
<dbReference type="AlphaFoldDB" id="A0A1S1P8I5"/>
<dbReference type="Proteomes" id="UP000180215">
    <property type="component" value="Unassembled WGS sequence"/>
</dbReference>
<evidence type="ECO:0000313" key="2">
    <source>
        <dbReference type="Proteomes" id="UP000180215"/>
    </source>
</evidence>
<protein>
    <submittedName>
        <fullName evidence="1">Uncharacterized protein</fullName>
    </submittedName>
</protein>
<name>A0A1S1P8I5_METEX</name>
<evidence type="ECO:0000313" key="1">
    <source>
        <dbReference type="EMBL" id="OHV16942.1"/>
    </source>
</evidence>
<gene>
    <name evidence="1" type="ORF">BK022_08785</name>
</gene>
<organism evidence="1 2">
    <name type="scientific">Methylorubrum extorquens</name>
    <name type="common">Methylobacterium dichloromethanicum</name>
    <name type="synonym">Methylobacterium extorquens</name>
    <dbReference type="NCBI Taxonomy" id="408"/>
    <lineage>
        <taxon>Bacteria</taxon>
        <taxon>Pseudomonadati</taxon>
        <taxon>Pseudomonadota</taxon>
        <taxon>Alphaproteobacteria</taxon>
        <taxon>Hyphomicrobiales</taxon>
        <taxon>Methylobacteriaceae</taxon>
        <taxon>Methylorubrum</taxon>
    </lineage>
</organism>
<reference evidence="1 2" key="1">
    <citation type="submission" date="2016-10" db="EMBL/GenBank/DDBJ databases">
        <title>Draft genome sequence of Methylobacterium extorquens CP3, a seed endophyte of Crotalaria pumila with plant growth-promoting and metal tolerance properties.</title>
        <authorList>
            <person name="Sanchez-Lopez A.S."/>
            <person name="Van Hamme J.D."/>
            <person name="Thijs S."/>
            <person name="Mcammond B.M."/>
            <person name="Stevens V."/>
            <person name="Gonzalez-Chavez M.D.C."/>
            <person name="Vangronsveld J."/>
        </authorList>
    </citation>
    <scope>NUCLEOTIDE SEQUENCE [LARGE SCALE GENOMIC DNA]</scope>
    <source>
        <strain evidence="1 2">CP3</strain>
    </source>
</reference>
<dbReference type="RefSeq" id="WP_003601942.1">
    <property type="nucleotide sequence ID" value="NZ_CP195989.1"/>
</dbReference>
<sequence length="59" mass="6221">MDLQTTIRDAIVTELQRQAEATDAAPKVSLAEDGFVDIHGRIDIDALIMVITGSLAGGP</sequence>
<comment type="caution">
    <text evidence="1">The sequence shown here is derived from an EMBL/GenBank/DDBJ whole genome shotgun (WGS) entry which is preliminary data.</text>
</comment>
<proteinExistence type="predicted"/>
<accession>A0A1S1P8I5</accession>